<comment type="caution">
    <text evidence="2">The sequence shown here is derived from an EMBL/GenBank/DDBJ whole genome shotgun (WGS) entry which is preliminary data.</text>
</comment>
<keyword evidence="3" id="KW-1185">Reference proteome</keyword>
<evidence type="ECO:0000313" key="2">
    <source>
        <dbReference type="EMBL" id="KAH7275745.1"/>
    </source>
</evidence>
<accession>A0A9P9L6G7</accession>
<evidence type="ECO:0000313" key="3">
    <source>
        <dbReference type="Proteomes" id="UP000736672"/>
    </source>
</evidence>
<dbReference type="AlphaFoldDB" id="A0A9P9L6G7"/>
<reference evidence="2" key="1">
    <citation type="journal article" date="2021" name="Nat. Commun.">
        <title>Genetic determinants of endophytism in the Arabidopsis root mycobiome.</title>
        <authorList>
            <person name="Mesny F."/>
            <person name="Miyauchi S."/>
            <person name="Thiergart T."/>
            <person name="Pickel B."/>
            <person name="Atanasova L."/>
            <person name="Karlsson M."/>
            <person name="Huettel B."/>
            <person name="Barry K.W."/>
            <person name="Haridas S."/>
            <person name="Chen C."/>
            <person name="Bauer D."/>
            <person name="Andreopoulos W."/>
            <person name="Pangilinan J."/>
            <person name="LaButti K."/>
            <person name="Riley R."/>
            <person name="Lipzen A."/>
            <person name="Clum A."/>
            <person name="Drula E."/>
            <person name="Henrissat B."/>
            <person name="Kohler A."/>
            <person name="Grigoriev I.V."/>
            <person name="Martin F.M."/>
            <person name="Hacquard S."/>
        </authorList>
    </citation>
    <scope>NUCLEOTIDE SEQUENCE</scope>
    <source>
        <strain evidence="2">FSSC 5 MPI-SDFR-AT-0091</strain>
    </source>
</reference>
<sequence length="231" mass="25324">MDANRGGRVPDAAVMVIMCRQEHLHVDIVAAKLRSVDGRPGEKAGHPGASKEANWPGSGFNTRRRIKGRLFSGADGFMLGNRFIPQIGSEIKQRDPQSRNTGPDGAVGRYENEKGAKAVGYLSRRSSHRLRCRALALLGCWVKSACAVLACKCPDSQEKACMNLPRRAREATELSVQTRPSQGAQDYAGRKQQAVVGRARQKGRAICAGKAEESLPKQRREFPGLFCCHWL</sequence>
<protein>
    <submittedName>
        <fullName evidence="2">Uncharacterized protein</fullName>
    </submittedName>
</protein>
<feature type="region of interest" description="Disordered" evidence="1">
    <location>
        <begin position="88"/>
        <end position="110"/>
    </location>
</feature>
<gene>
    <name evidence="2" type="ORF">B0J15DRAFT_519348</name>
</gene>
<evidence type="ECO:0000256" key="1">
    <source>
        <dbReference type="SAM" id="MobiDB-lite"/>
    </source>
</evidence>
<dbReference type="Proteomes" id="UP000736672">
    <property type="component" value="Unassembled WGS sequence"/>
</dbReference>
<feature type="region of interest" description="Disordered" evidence="1">
    <location>
        <begin position="37"/>
        <end position="59"/>
    </location>
</feature>
<organism evidence="2 3">
    <name type="scientific">Fusarium solani</name>
    <name type="common">Filamentous fungus</name>
    <dbReference type="NCBI Taxonomy" id="169388"/>
    <lineage>
        <taxon>Eukaryota</taxon>
        <taxon>Fungi</taxon>
        <taxon>Dikarya</taxon>
        <taxon>Ascomycota</taxon>
        <taxon>Pezizomycotina</taxon>
        <taxon>Sordariomycetes</taxon>
        <taxon>Hypocreomycetidae</taxon>
        <taxon>Hypocreales</taxon>
        <taxon>Nectriaceae</taxon>
        <taxon>Fusarium</taxon>
        <taxon>Fusarium solani species complex</taxon>
    </lineage>
</organism>
<proteinExistence type="predicted"/>
<name>A0A9P9L6G7_FUSSL</name>
<dbReference type="EMBL" id="JAGTJS010000001">
    <property type="protein sequence ID" value="KAH7275745.1"/>
    <property type="molecule type" value="Genomic_DNA"/>
</dbReference>